<reference evidence="1 2" key="1">
    <citation type="submission" date="2015-09" db="EMBL/GenBank/DDBJ databases">
        <authorList>
            <consortium name="Pathogen Informatics"/>
        </authorList>
    </citation>
    <scope>NUCLEOTIDE SEQUENCE [LARGE SCALE GENOMIC DNA]</scope>
    <source>
        <strain evidence="1 2">2789STDY5834841</strain>
    </source>
</reference>
<evidence type="ECO:0000313" key="1">
    <source>
        <dbReference type="EMBL" id="CUO49558.1"/>
    </source>
</evidence>
<dbReference type="RefSeq" id="WP_055159493.1">
    <property type="nucleotide sequence ID" value="NZ_CATVPX010000014.1"/>
</dbReference>
<dbReference type="Proteomes" id="UP000095787">
    <property type="component" value="Unassembled WGS sequence"/>
</dbReference>
<proteinExistence type="predicted"/>
<dbReference type="AlphaFoldDB" id="A0A174FKW2"/>
<gene>
    <name evidence="1" type="ORF">ERS852456_02716</name>
</gene>
<organism evidence="1 2">
    <name type="scientific">[Ruminococcus] torques</name>
    <dbReference type="NCBI Taxonomy" id="33039"/>
    <lineage>
        <taxon>Bacteria</taxon>
        <taxon>Bacillati</taxon>
        <taxon>Bacillota</taxon>
        <taxon>Clostridia</taxon>
        <taxon>Lachnospirales</taxon>
        <taxon>Lachnospiraceae</taxon>
        <taxon>Mediterraneibacter</taxon>
    </lineage>
</organism>
<accession>A0A174FKW2</accession>
<name>A0A174FKW2_9FIRM</name>
<sequence length="88" mass="9978">MIKGTTKSGFNYTIQEGALDDYELLEELREIDKGNTSLIVDVIEKIIGSEQKEQLKKHVRDETGRVSIKRMVDEIGEILRGNQQGKNS</sequence>
<evidence type="ECO:0000313" key="2">
    <source>
        <dbReference type="Proteomes" id="UP000095787"/>
    </source>
</evidence>
<dbReference type="EMBL" id="CYZO01000064">
    <property type="protein sequence ID" value="CUO49558.1"/>
    <property type="molecule type" value="Genomic_DNA"/>
</dbReference>
<protein>
    <submittedName>
        <fullName evidence="1">Uncharacterized protein</fullName>
    </submittedName>
</protein>